<evidence type="ECO:0000256" key="5">
    <source>
        <dbReference type="ARBA" id="ARBA00023015"/>
    </source>
</evidence>
<dbReference type="Pfam" id="PF00105">
    <property type="entry name" value="zf-C4"/>
    <property type="match status" value="1"/>
</dbReference>
<dbReference type="GO" id="GO:0000978">
    <property type="term" value="F:RNA polymerase II cis-regulatory region sequence-specific DNA binding"/>
    <property type="evidence" value="ECO:0007669"/>
    <property type="project" value="TreeGrafter"/>
</dbReference>
<reference evidence="9" key="2">
    <citation type="submission" date="2025-08" db="UniProtKB">
        <authorList>
            <consortium name="Ensembl"/>
        </authorList>
    </citation>
    <scope>IDENTIFICATION</scope>
</reference>
<dbReference type="InterPro" id="IPR001628">
    <property type="entry name" value="Znf_hrmn_rcpt"/>
</dbReference>
<dbReference type="PANTHER" id="PTHR45805:SF11">
    <property type="entry name" value="NUCLEAR RECEPTOR ROR-ALPHA"/>
    <property type="match status" value="1"/>
</dbReference>
<accession>A0AAZ3PVN9</accession>
<dbReference type="GO" id="GO:0005634">
    <property type="term" value="C:nucleus"/>
    <property type="evidence" value="ECO:0007669"/>
    <property type="project" value="UniProtKB-SubCell"/>
</dbReference>
<keyword evidence="10" id="KW-1185">Reference proteome</keyword>
<dbReference type="GeneTree" id="ENSGT00940000167484"/>
<dbReference type="PANTHER" id="PTHR45805">
    <property type="entry name" value="NUCLEAR HORMONE RECEPTOR HR3-RELATED"/>
    <property type="match status" value="1"/>
</dbReference>
<keyword evidence="4" id="KW-0862">Zinc</keyword>
<evidence type="ECO:0000256" key="6">
    <source>
        <dbReference type="ARBA" id="ARBA00023125"/>
    </source>
</evidence>
<protein>
    <recommendedName>
        <fullName evidence="8">Nuclear receptor domain-containing protein</fullName>
    </recommendedName>
</protein>
<reference evidence="9" key="3">
    <citation type="submission" date="2025-09" db="UniProtKB">
        <authorList>
            <consortium name="Ensembl"/>
        </authorList>
    </citation>
    <scope>IDENTIFICATION</scope>
</reference>
<proteinExistence type="predicted"/>
<evidence type="ECO:0000313" key="9">
    <source>
        <dbReference type="Ensembl" id="ENSOTSP00005119859.1"/>
    </source>
</evidence>
<reference evidence="10" key="1">
    <citation type="journal article" date="2018" name="PLoS ONE">
        <title>Chinook salmon (Oncorhynchus tshawytscha) genome and transcriptome.</title>
        <authorList>
            <person name="Christensen K.A."/>
            <person name="Leong J.S."/>
            <person name="Sakhrani D."/>
            <person name="Biagi C.A."/>
            <person name="Minkley D.R."/>
            <person name="Withler R.E."/>
            <person name="Rondeau E.B."/>
            <person name="Koop B.F."/>
            <person name="Devlin R.H."/>
        </authorList>
    </citation>
    <scope>NUCLEOTIDE SEQUENCE [LARGE SCALE GENOMIC DNA]</scope>
</reference>
<evidence type="ECO:0000256" key="3">
    <source>
        <dbReference type="ARBA" id="ARBA00022771"/>
    </source>
</evidence>
<dbReference type="Ensembl" id="ENSOTST00005197223.1">
    <property type="protein sequence ID" value="ENSOTSP00005119859.1"/>
    <property type="gene ID" value="ENSOTSG00005060790.1"/>
</dbReference>
<keyword evidence="7" id="KW-0804">Transcription</keyword>
<evidence type="ECO:0000313" key="10">
    <source>
        <dbReference type="Proteomes" id="UP000694402"/>
    </source>
</evidence>
<comment type="subcellular location">
    <subcellularLocation>
        <location evidence="1">Nucleus</location>
    </subcellularLocation>
</comment>
<keyword evidence="3" id="KW-0863">Zinc-finger</keyword>
<dbReference type="GO" id="GO:0004879">
    <property type="term" value="F:nuclear receptor activity"/>
    <property type="evidence" value="ECO:0007669"/>
    <property type="project" value="TreeGrafter"/>
</dbReference>
<dbReference type="GO" id="GO:0008270">
    <property type="term" value="F:zinc ion binding"/>
    <property type="evidence" value="ECO:0007669"/>
    <property type="project" value="UniProtKB-KW"/>
</dbReference>
<keyword evidence="5" id="KW-0805">Transcription regulation</keyword>
<evidence type="ECO:0000256" key="2">
    <source>
        <dbReference type="ARBA" id="ARBA00022723"/>
    </source>
</evidence>
<evidence type="ECO:0000256" key="4">
    <source>
        <dbReference type="ARBA" id="ARBA00022833"/>
    </source>
</evidence>
<evidence type="ECO:0000256" key="7">
    <source>
        <dbReference type="ARBA" id="ARBA00023163"/>
    </source>
</evidence>
<evidence type="ECO:0000256" key="1">
    <source>
        <dbReference type="ARBA" id="ARBA00004123"/>
    </source>
</evidence>
<dbReference type="Proteomes" id="UP000694402">
    <property type="component" value="Unassembled WGS sequence"/>
</dbReference>
<evidence type="ECO:0000259" key="8">
    <source>
        <dbReference type="Pfam" id="PF00105"/>
    </source>
</evidence>
<feature type="domain" description="Nuclear receptor" evidence="8">
    <location>
        <begin position="2"/>
        <end position="46"/>
    </location>
</feature>
<organism evidence="9 10">
    <name type="scientific">Oncorhynchus tshawytscha</name>
    <name type="common">Chinook salmon</name>
    <name type="synonym">Salmo tshawytscha</name>
    <dbReference type="NCBI Taxonomy" id="74940"/>
    <lineage>
        <taxon>Eukaryota</taxon>
        <taxon>Metazoa</taxon>
        <taxon>Chordata</taxon>
        <taxon>Craniata</taxon>
        <taxon>Vertebrata</taxon>
        <taxon>Euteleostomi</taxon>
        <taxon>Actinopterygii</taxon>
        <taxon>Neopterygii</taxon>
        <taxon>Teleostei</taxon>
        <taxon>Protacanthopterygii</taxon>
        <taxon>Salmoniformes</taxon>
        <taxon>Salmonidae</taxon>
        <taxon>Salmoninae</taxon>
        <taxon>Oncorhynchus</taxon>
    </lineage>
</organism>
<name>A0AAZ3PVN9_ONCTS</name>
<keyword evidence="2" id="KW-0479">Metal-binding</keyword>
<sequence length="208" mass="23281">SGVITCEGCKVRLHQLPSVSYSCFRQSNCPIDRASRNPTKFGRMLKRERYSLRTEVERHRQQQQQHLQACHDRSPHLLQAPASAYSFPGEPELSPCTTDVLPYLVCSPGESQAPDLAYHGFCVSTGNGHLDERGKGVDTYTHSKHNLTRMGIRSYDPEAPYCPYPPLQTGNRQTVDTGINTQGIMGNTWATPGGGWRQAQRQVKLIRV</sequence>
<keyword evidence="6" id="KW-0238">DNA-binding</keyword>
<dbReference type="AlphaFoldDB" id="A0AAZ3PVN9"/>